<dbReference type="Pfam" id="PF00953">
    <property type="entry name" value="Glycos_transf_4"/>
    <property type="match status" value="1"/>
</dbReference>
<keyword evidence="7" id="KW-0328">Glycosyltransferase</keyword>
<evidence type="ECO:0000256" key="5">
    <source>
        <dbReference type="ARBA" id="ARBA00013225"/>
    </source>
</evidence>
<comment type="pathway">
    <text evidence="3">Protein modification; protein glycosylation.</text>
</comment>
<reference evidence="21 22" key="1">
    <citation type="submission" date="2024-09" db="EMBL/GenBank/DDBJ databases">
        <title>Chromosome-scale assembly of Riccia fluitans.</title>
        <authorList>
            <person name="Paukszto L."/>
            <person name="Sawicki J."/>
            <person name="Karawczyk K."/>
            <person name="Piernik-Szablinska J."/>
            <person name="Szczecinska M."/>
            <person name="Mazdziarz M."/>
        </authorList>
    </citation>
    <scope>NUCLEOTIDE SEQUENCE [LARGE SCALE GENOMIC DNA]</scope>
    <source>
        <strain evidence="21">Rf_01</strain>
        <tissue evidence="21">Aerial parts of the thallus</tissue>
    </source>
</reference>
<evidence type="ECO:0000256" key="4">
    <source>
        <dbReference type="ARBA" id="ARBA00009317"/>
    </source>
</evidence>
<evidence type="ECO:0000256" key="16">
    <source>
        <dbReference type="ARBA" id="ARBA00033238"/>
    </source>
</evidence>
<keyword evidence="9 20" id="KW-0812">Transmembrane</keyword>
<evidence type="ECO:0000256" key="10">
    <source>
        <dbReference type="ARBA" id="ARBA00022723"/>
    </source>
</evidence>
<evidence type="ECO:0000256" key="2">
    <source>
        <dbReference type="ARBA" id="ARBA00004477"/>
    </source>
</evidence>
<evidence type="ECO:0000256" key="18">
    <source>
        <dbReference type="ARBA" id="ARBA00045078"/>
    </source>
</evidence>
<feature type="transmembrane region" description="Helical" evidence="20">
    <location>
        <begin position="255"/>
        <end position="272"/>
    </location>
</feature>
<feature type="transmembrane region" description="Helical" evidence="20">
    <location>
        <begin position="79"/>
        <end position="100"/>
    </location>
</feature>
<evidence type="ECO:0000256" key="15">
    <source>
        <dbReference type="ARBA" id="ARBA00029567"/>
    </source>
</evidence>
<keyword evidence="8" id="KW-0808">Transferase</keyword>
<evidence type="ECO:0000256" key="7">
    <source>
        <dbReference type="ARBA" id="ARBA00022676"/>
    </source>
</evidence>
<evidence type="ECO:0000256" key="11">
    <source>
        <dbReference type="ARBA" id="ARBA00022824"/>
    </source>
</evidence>
<dbReference type="PANTHER" id="PTHR10571">
    <property type="entry name" value="UDP-N-ACETYLGLUCOSAMINE--DOLICHYL-PHOSPHATE N-ACETYLGLUCOSAMINEPHOSPHOTRANSFERASE"/>
    <property type="match status" value="1"/>
</dbReference>
<keyword evidence="11" id="KW-0256">Endoplasmic reticulum</keyword>
<evidence type="ECO:0000256" key="19">
    <source>
        <dbReference type="SAM" id="MobiDB-lite"/>
    </source>
</evidence>
<dbReference type="EC" id="2.7.8.15" evidence="5"/>
<evidence type="ECO:0000256" key="8">
    <source>
        <dbReference type="ARBA" id="ARBA00022679"/>
    </source>
</evidence>
<evidence type="ECO:0000256" key="13">
    <source>
        <dbReference type="ARBA" id="ARBA00022989"/>
    </source>
</evidence>
<comment type="function">
    <text evidence="17">UDP-N-acetylglucosamine--dolichyl-phosphate N-acetylglucosaminephosphotransferase that operates in the biosynthetic pathway of dolichol-linked oligosaccharides, the glycan precursors employed in protein asparagine (N)-glycosylation. The assembly of dolichol-linked oligosaccharides begins on the cytosolic side of the endoplasmic reticulum membrane and finishes in its lumen. The sequential addition of sugars to dolichol pyrophosphate produces dolichol-linked oligosaccharides containing fourteen sugars, including two GlcNAcs, nine mannoses and three glucoses. Once assembled, the oligosaccharide is transferred from the lipid to nascent proteins by oligosaccharyltransferases. Catalyzes the initial step of dolichol-linked oligosaccharide biosynthesis, transfering GlcNAc-1-P from cytosolic UDP-GlcNAc onto the carrier lipid dolichyl phosphate (P-dolichol), yielding GlcNAc-P-P-dolichol embedded in the cytoplasmic leaflet of the endoplasmic reticulum membrane.</text>
</comment>
<dbReference type="GO" id="GO:0046872">
    <property type="term" value="F:metal ion binding"/>
    <property type="evidence" value="ECO:0007669"/>
    <property type="project" value="UniProtKB-KW"/>
</dbReference>
<gene>
    <name evidence="21" type="ORF">R1flu_016279</name>
</gene>
<comment type="subcellular location">
    <subcellularLocation>
        <location evidence="2">Endoplasmic reticulum membrane</location>
        <topology evidence="2">Multi-pass membrane protein</topology>
    </subcellularLocation>
</comment>
<organism evidence="21 22">
    <name type="scientific">Riccia fluitans</name>
    <dbReference type="NCBI Taxonomy" id="41844"/>
    <lineage>
        <taxon>Eukaryota</taxon>
        <taxon>Viridiplantae</taxon>
        <taxon>Streptophyta</taxon>
        <taxon>Embryophyta</taxon>
        <taxon>Marchantiophyta</taxon>
        <taxon>Marchantiopsida</taxon>
        <taxon>Marchantiidae</taxon>
        <taxon>Marchantiales</taxon>
        <taxon>Ricciaceae</taxon>
        <taxon>Riccia</taxon>
    </lineage>
</organism>
<feature type="transmembrane region" description="Helical" evidence="20">
    <location>
        <begin position="293"/>
        <end position="315"/>
    </location>
</feature>
<evidence type="ECO:0000256" key="9">
    <source>
        <dbReference type="ARBA" id="ARBA00022692"/>
    </source>
</evidence>
<evidence type="ECO:0000256" key="20">
    <source>
        <dbReference type="SAM" id="Phobius"/>
    </source>
</evidence>
<feature type="region of interest" description="Disordered" evidence="19">
    <location>
        <begin position="1"/>
        <end position="20"/>
    </location>
</feature>
<proteinExistence type="inferred from homology"/>
<dbReference type="EMBL" id="JBHFFA010000004">
    <property type="protein sequence ID" value="KAL2631593.1"/>
    <property type="molecule type" value="Genomic_DNA"/>
</dbReference>
<accession>A0ABD1YLD8</accession>
<dbReference type="InterPro" id="IPR000715">
    <property type="entry name" value="Glycosyl_transferase_4"/>
</dbReference>
<name>A0ABD1YLD8_9MARC</name>
<comment type="similarity">
    <text evidence="4">Belongs to the glycosyltransferase 4 family.</text>
</comment>
<evidence type="ECO:0000313" key="21">
    <source>
        <dbReference type="EMBL" id="KAL2631593.1"/>
    </source>
</evidence>
<evidence type="ECO:0000256" key="1">
    <source>
        <dbReference type="ARBA" id="ARBA00001946"/>
    </source>
</evidence>
<keyword evidence="14 20" id="KW-0472">Membrane</keyword>
<dbReference type="AlphaFoldDB" id="A0ABD1YLD8"/>
<keyword evidence="12" id="KW-0460">Magnesium</keyword>
<protein>
    <recommendedName>
        <fullName evidence="6">UDP-N-acetylglucosamine--dolichyl-phosphate N-acetylglucosaminephosphotransferase</fullName>
        <ecNumber evidence="5">2.7.8.15</ecNumber>
    </recommendedName>
    <alternativeName>
        <fullName evidence="15">GlcNAc-1-P transferase</fullName>
    </alternativeName>
    <alternativeName>
        <fullName evidence="16">N-acetylglucosamine-1-phosphate transferase</fullName>
    </alternativeName>
</protein>
<comment type="cofactor">
    <cofactor evidence="1">
        <name>Mg(2+)</name>
        <dbReference type="ChEBI" id="CHEBI:18420"/>
    </cofactor>
</comment>
<sequence length="436" mass="48683">MARNVAGAQKRRKEGGADYKASADLKDEKVAKDATVKNAEAPVMSMKNRPVLLLAALCLVPYFYQLLTVELQEGVKRSIFINLLMSIGGFFLTIKLIPVASRYLLRKNMFGYDINKKGSQAGTLKVPESLGLVTGIVFLAVAIVFQPIFFTPDHAWLPEYNAGLMCICFMLFLGFVDDVLDLPWRVKLVLPSIAALPLLMVYAGHTTVLIPKPLQGLVGTHLLELGWMYKLYMGLLVVFCTNSVNIHAGVNGLEVGQTVVIACAILSFNVMRMGKQYLYVETPDDILRQEAHCFSIFLMQPLVGASLGLLAYNWYPSSVFVGDTFTYFAGMALAVVGILGHFSETLLVFFLPQVINFLYSTPQLFKFVYCPRHRLPSFDPKTKLLTGSNDLNLVNLFLRTLGRCTEQTLCIRLLLFQAICCIICFVLHKLLEGWYK</sequence>
<dbReference type="GO" id="GO:0016757">
    <property type="term" value="F:glycosyltransferase activity"/>
    <property type="evidence" value="ECO:0007669"/>
    <property type="project" value="UniProtKB-KW"/>
</dbReference>
<dbReference type="PANTHER" id="PTHR10571:SF0">
    <property type="entry name" value="UDP-N-ACETYLGLUCOSAMINE--DOLICHYL-PHOSPHATE N-ACETYLGLUCOSAMINEPHOSPHOTRANSFERASE"/>
    <property type="match status" value="1"/>
</dbReference>
<comment type="caution">
    <text evidence="21">The sequence shown here is derived from an EMBL/GenBank/DDBJ whole genome shotgun (WGS) entry which is preliminary data.</text>
</comment>
<evidence type="ECO:0000256" key="14">
    <source>
        <dbReference type="ARBA" id="ARBA00023136"/>
    </source>
</evidence>
<keyword evidence="13 20" id="KW-1133">Transmembrane helix</keyword>
<dbReference type="CDD" id="cd06855">
    <property type="entry name" value="GT_GPT_euk"/>
    <property type="match status" value="1"/>
</dbReference>
<keyword evidence="10" id="KW-0479">Metal-binding</keyword>
<evidence type="ECO:0000256" key="6">
    <source>
        <dbReference type="ARBA" id="ARBA00017659"/>
    </source>
</evidence>
<dbReference type="GO" id="GO:0005789">
    <property type="term" value="C:endoplasmic reticulum membrane"/>
    <property type="evidence" value="ECO:0007669"/>
    <property type="project" value="UniProtKB-SubCell"/>
</dbReference>
<comment type="catalytic activity">
    <reaction evidence="18">
        <text>a di-trans,poly-cis-dolichyl phosphate + UDP-N-acetyl-alpha-D-glucosamine = an N-acetyl-alpha-D-glucosaminyl-diphospho-di-trans,poly-cis-dolichol + UMP</text>
        <dbReference type="Rhea" id="RHEA:13289"/>
        <dbReference type="Rhea" id="RHEA-COMP:19498"/>
        <dbReference type="Rhea" id="RHEA-COMP:19507"/>
        <dbReference type="ChEBI" id="CHEBI:57683"/>
        <dbReference type="ChEBI" id="CHEBI:57705"/>
        <dbReference type="ChEBI" id="CHEBI:57865"/>
        <dbReference type="ChEBI" id="CHEBI:58427"/>
        <dbReference type="EC" id="2.7.8.15"/>
    </reaction>
    <physiologicalReaction direction="left-to-right" evidence="18">
        <dbReference type="Rhea" id="RHEA:13290"/>
    </physiologicalReaction>
</comment>
<dbReference type="Proteomes" id="UP001605036">
    <property type="component" value="Unassembled WGS sequence"/>
</dbReference>
<dbReference type="InterPro" id="IPR033895">
    <property type="entry name" value="GPT"/>
</dbReference>
<evidence type="ECO:0000313" key="22">
    <source>
        <dbReference type="Proteomes" id="UP001605036"/>
    </source>
</evidence>
<evidence type="ECO:0000256" key="17">
    <source>
        <dbReference type="ARBA" id="ARBA00044717"/>
    </source>
</evidence>
<feature type="transmembrane region" description="Helical" evidence="20">
    <location>
        <begin position="409"/>
        <end position="431"/>
    </location>
</feature>
<evidence type="ECO:0000256" key="3">
    <source>
        <dbReference type="ARBA" id="ARBA00004922"/>
    </source>
</evidence>
<keyword evidence="22" id="KW-1185">Reference proteome</keyword>
<feature type="transmembrane region" description="Helical" evidence="20">
    <location>
        <begin position="188"/>
        <end position="210"/>
    </location>
</feature>
<dbReference type="GO" id="GO:0003975">
    <property type="term" value="F:UDP-N-acetylglucosamine-dolichyl-phosphate N-acetylglucosaminephosphotransferase activity"/>
    <property type="evidence" value="ECO:0007669"/>
    <property type="project" value="UniProtKB-EC"/>
</dbReference>
<feature type="transmembrane region" description="Helical" evidence="20">
    <location>
        <begin position="327"/>
        <end position="351"/>
    </location>
</feature>
<feature type="transmembrane region" description="Helical" evidence="20">
    <location>
        <begin position="130"/>
        <end position="150"/>
    </location>
</feature>
<feature type="transmembrane region" description="Helical" evidence="20">
    <location>
        <begin position="50"/>
        <end position="67"/>
    </location>
</feature>
<evidence type="ECO:0000256" key="12">
    <source>
        <dbReference type="ARBA" id="ARBA00022842"/>
    </source>
</evidence>
<feature type="transmembrane region" description="Helical" evidence="20">
    <location>
        <begin position="157"/>
        <end position="176"/>
    </location>
</feature>